<keyword evidence="4" id="KW-0503">Monooxygenase</keyword>
<dbReference type="InterPro" id="IPR050182">
    <property type="entry name" value="Cytochrome_P450_fam2"/>
</dbReference>
<keyword evidence="5" id="KW-0349">Heme</keyword>
<evidence type="ECO:0008006" key="8">
    <source>
        <dbReference type="Google" id="ProtNLM"/>
    </source>
</evidence>
<evidence type="ECO:0000256" key="5">
    <source>
        <dbReference type="PIRSR" id="PIRSR602401-1"/>
    </source>
</evidence>
<comment type="similarity">
    <text evidence="1">Belongs to the cytochrome P450 family.</text>
</comment>
<dbReference type="GO" id="GO:0006805">
    <property type="term" value="P:xenobiotic metabolic process"/>
    <property type="evidence" value="ECO:0007669"/>
    <property type="project" value="TreeGrafter"/>
</dbReference>
<reference evidence="6" key="1">
    <citation type="journal article" date="2020" name="Cell">
        <title>Large-Scale Comparative Analyses of Tick Genomes Elucidate Their Genetic Diversity and Vector Capacities.</title>
        <authorList>
            <consortium name="Tick Genome and Microbiome Consortium (TIGMIC)"/>
            <person name="Jia N."/>
            <person name="Wang J."/>
            <person name="Shi W."/>
            <person name="Du L."/>
            <person name="Sun Y."/>
            <person name="Zhan W."/>
            <person name="Jiang J.F."/>
            <person name="Wang Q."/>
            <person name="Zhang B."/>
            <person name="Ji P."/>
            <person name="Bell-Sakyi L."/>
            <person name="Cui X.M."/>
            <person name="Yuan T.T."/>
            <person name="Jiang B.G."/>
            <person name="Yang W.F."/>
            <person name="Lam T.T."/>
            <person name="Chang Q.C."/>
            <person name="Ding S.J."/>
            <person name="Wang X.J."/>
            <person name="Zhu J.G."/>
            <person name="Ruan X.D."/>
            <person name="Zhao L."/>
            <person name="Wei J.T."/>
            <person name="Ye R.Z."/>
            <person name="Que T.C."/>
            <person name="Du C.H."/>
            <person name="Zhou Y.H."/>
            <person name="Cheng J.X."/>
            <person name="Dai P.F."/>
            <person name="Guo W.B."/>
            <person name="Han X.H."/>
            <person name="Huang E.J."/>
            <person name="Li L.F."/>
            <person name="Wei W."/>
            <person name="Gao Y.C."/>
            <person name="Liu J.Z."/>
            <person name="Shao H.Z."/>
            <person name="Wang X."/>
            <person name="Wang C.C."/>
            <person name="Yang T.C."/>
            <person name="Huo Q.B."/>
            <person name="Li W."/>
            <person name="Chen H.Y."/>
            <person name="Chen S.E."/>
            <person name="Zhou L.G."/>
            <person name="Ni X.B."/>
            <person name="Tian J.H."/>
            <person name="Sheng Y."/>
            <person name="Liu T."/>
            <person name="Pan Y.S."/>
            <person name="Xia L.Y."/>
            <person name="Li J."/>
            <person name="Zhao F."/>
            <person name="Cao W.C."/>
        </authorList>
    </citation>
    <scope>NUCLEOTIDE SEQUENCE</scope>
    <source>
        <strain evidence="6">Rsan-2018</strain>
    </source>
</reference>
<evidence type="ECO:0000313" key="7">
    <source>
        <dbReference type="Proteomes" id="UP000821837"/>
    </source>
</evidence>
<evidence type="ECO:0000313" key="6">
    <source>
        <dbReference type="EMBL" id="KAH7971977.1"/>
    </source>
</evidence>
<dbReference type="SUPFAM" id="SSF48264">
    <property type="entry name" value="Cytochrome P450"/>
    <property type="match status" value="1"/>
</dbReference>
<dbReference type="GO" id="GO:0005506">
    <property type="term" value="F:iron ion binding"/>
    <property type="evidence" value="ECO:0007669"/>
    <property type="project" value="InterPro"/>
</dbReference>
<dbReference type="PANTHER" id="PTHR24300">
    <property type="entry name" value="CYTOCHROME P450 508A4-RELATED"/>
    <property type="match status" value="1"/>
</dbReference>
<comment type="cofactor">
    <cofactor evidence="5">
        <name>heme</name>
        <dbReference type="ChEBI" id="CHEBI:30413"/>
    </cofactor>
</comment>
<protein>
    <recommendedName>
        <fullName evidence="8">Cytochrome P450</fullName>
    </recommendedName>
</protein>
<dbReference type="EMBL" id="JABSTV010001247">
    <property type="protein sequence ID" value="KAH7971977.1"/>
    <property type="molecule type" value="Genomic_DNA"/>
</dbReference>
<gene>
    <name evidence="6" type="ORF">HPB52_004576</name>
</gene>
<keyword evidence="7" id="KW-1185">Reference proteome</keyword>
<dbReference type="Gene3D" id="1.10.630.10">
    <property type="entry name" value="Cytochrome P450"/>
    <property type="match status" value="1"/>
</dbReference>
<dbReference type="Proteomes" id="UP000821837">
    <property type="component" value="Chromosome 11"/>
</dbReference>
<reference evidence="6" key="2">
    <citation type="submission" date="2021-09" db="EMBL/GenBank/DDBJ databases">
        <authorList>
            <person name="Jia N."/>
            <person name="Wang J."/>
            <person name="Shi W."/>
            <person name="Du L."/>
            <person name="Sun Y."/>
            <person name="Zhan W."/>
            <person name="Jiang J."/>
            <person name="Wang Q."/>
            <person name="Zhang B."/>
            <person name="Ji P."/>
            <person name="Sakyi L.B."/>
            <person name="Cui X."/>
            <person name="Yuan T."/>
            <person name="Jiang B."/>
            <person name="Yang W."/>
            <person name="Lam T.T.-Y."/>
            <person name="Chang Q."/>
            <person name="Ding S."/>
            <person name="Wang X."/>
            <person name="Zhu J."/>
            <person name="Ruan X."/>
            <person name="Zhao L."/>
            <person name="Wei J."/>
            <person name="Que T."/>
            <person name="Du C."/>
            <person name="Cheng J."/>
            <person name="Dai P."/>
            <person name="Han X."/>
            <person name="Huang E."/>
            <person name="Gao Y."/>
            <person name="Liu J."/>
            <person name="Shao H."/>
            <person name="Ye R."/>
            <person name="Li L."/>
            <person name="Wei W."/>
            <person name="Wang X."/>
            <person name="Wang C."/>
            <person name="Huo Q."/>
            <person name="Li W."/>
            <person name="Guo W."/>
            <person name="Chen H."/>
            <person name="Chen S."/>
            <person name="Zhou L."/>
            <person name="Zhou L."/>
            <person name="Ni X."/>
            <person name="Tian J."/>
            <person name="Zhou Y."/>
            <person name="Sheng Y."/>
            <person name="Liu T."/>
            <person name="Pan Y."/>
            <person name="Xia L."/>
            <person name="Li J."/>
            <person name="Zhao F."/>
            <person name="Cao W."/>
        </authorList>
    </citation>
    <scope>NUCLEOTIDE SEQUENCE</scope>
    <source>
        <strain evidence="6">Rsan-2018</strain>
        <tissue evidence="6">Larvae</tissue>
    </source>
</reference>
<comment type="caution">
    <text evidence="6">The sequence shown here is derived from an EMBL/GenBank/DDBJ whole genome shotgun (WGS) entry which is preliminary data.</text>
</comment>
<sequence>MVASTATTTTVLQWHLLHLASDPDGLQTLLQQEIAAVVGHERPPSWQDRALMPLTMATIWEMYRCKPPTPFGIPREAAEDTHFGKYFIAKGSVILPNFWLAHRNCSHWEKPYEFNPRRFLKPDSSAQVTRPNGLLAFSVGRAIGFLGTLRQGSYPIFGGTGDDDVEDWRSASEHHFCVFCQMAESTKRKRMCAGESMGNSEVFLYVTSLLQKFRILLEEGCSFDINKTGIPASEVAGIKLRFIPR</sequence>
<feature type="binding site" description="axial binding residue" evidence="5">
    <location>
        <position position="192"/>
    </location>
    <ligand>
        <name>heme</name>
        <dbReference type="ChEBI" id="CHEBI:30413"/>
    </ligand>
    <ligandPart>
        <name>Fe</name>
        <dbReference type="ChEBI" id="CHEBI:18248"/>
    </ligandPart>
</feature>
<dbReference type="GO" id="GO:0006082">
    <property type="term" value="P:organic acid metabolic process"/>
    <property type="evidence" value="ECO:0007669"/>
    <property type="project" value="TreeGrafter"/>
</dbReference>
<keyword evidence="4" id="KW-0560">Oxidoreductase</keyword>
<name>A0A9D4Q940_RHISA</name>
<dbReference type="PANTHER" id="PTHR24300:SF375">
    <property type="entry name" value="CYTOCHROME P450 FAMILY"/>
    <property type="match status" value="1"/>
</dbReference>
<keyword evidence="2 5" id="KW-0479">Metal-binding</keyword>
<evidence type="ECO:0000256" key="1">
    <source>
        <dbReference type="ARBA" id="ARBA00010617"/>
    </source>
</evidence>
<dbReference type="VEuPathDB" id="VectorBase:RSAN_050915"/>
<dbReference type="InterPro" id="IPR036396">
    <property type="entry name" value="Cyt_P450_sf"/>
</dbReference>
<proteinExistence type="inferred from homology"/>
<organism evidence="6 7">
    <name type="scientific">Rhipicephalus sanguineus</name>
    <name type="common">Brown dog tick</name>
    <name type="synonym">Ixodes sanguineus</name>
    <dbReference type="NCBI Taxonomy" id="34632"/>
    <lineage>
        <taxon>Eukaryota</taxon>
        <taxon>Metazoa</taxon>
        <taxon>Ecdysozoa</taxon>
        <taxon>Arthropoda</taxon>
        <taxon>Chelicerata</taxon>
        <taxon>Arachnida</taxon>
        <taxon>Acari</taxon>
        <taxon>Parasitiformes</taxon>
        <taxon>Ixodida</taxon>
        <taxon>Ixodoidea</taxon>
        <taxon>Ixodidae</taxon>
        <taxon>Rhipicephalinae</taxon>
        <taxon>Rhipicephalus</taxon>
        <taxon>Rhipicephalus</taxon>
    </lineage>
</organism>
<dbReference type="GO" id="GO:0020037">
    <property type="term" value="F:heme binding"/>
    <property type="evidence" value="ECO:0007669"/>
    <property type="project" value="InterPro"/>
</dbReference>
<dbReference type="GO" id="GO:0016712">
    <property type="term" value="F:oxidoreductase activity, acting on paired donors, with incorporation or reduction of molecular oxygen, reduced flavin or flavoprotein as one donor, and incorporation of one atom of oxygen"/>
    <property type="evidence" value="ECO:0007669"/>
    <property type="project" value="TreeGrafter"/>
</dbReference>
<evidence type="ECO:0000256" key="2">
    <source>
        <dbReference type="ARBA" id="ARBA00022723"/>
    </source>
</evidence>
<dbReference type="InterPro" id="IPR002401">
    <property type="entry name" value="Cyt_P450_E_grp-I"/>
</dbReference>
<dbReference type="Pfam" id="PF00067">
    <property type="entry name" value="p450"/>
    <property type="match status" value="1"/>
</dbReference>
<dbReference type="InterPro" id="IPR001128">
    <property type="entry name" value="Cyt_P450"/>
</dbReference>
<dbReference type="PRINTS" id="PR00463">
    <property type="entry name" value="EP450I"/>
</dbReference>
<dbReference type="AlphaFoldDB" id="A0A9D4Q940"/>
<evidence type="ECO:0000256" key="4">
    <source>
        <dbReference type="ARBA" id="ARBA00023033"/>
    </source>
</evidence>
<accession>A0A9D4Q940</accession>
<evidence type="ECO:0000256" key="3">
    <source>
        <dbReference type="ARBA" id="ARBA00023004"/>
    </source>
</evidence>
<dbReference type="GO" id="GO:0005737">
    <property type="term" value="C:cytoplasm"/>
    <property type="evidence" value="ECO:0007669"/>
    <property type="project" value="TreeGrafter"/>
</dbReference>
<keyword evidence="3 5" id="KW-0408">Iron</keyword>